<dbReference type="PRINTS" id="PR00385">
    <property type="entry name" value="P450"/>
</dbReference>
<dbReference type="Pfam" id="PF00067">
    <property type="entry name" value="p450"/>
    <property type="match status" value="1"/>
</dbReference>
<dbReference type="PANTHER" id="PTHR47944:SF18">
    <property type="entry name" value="FLAVONOID 3'-MONOOXYGENASE"/>
    <property type="match status" value="1"/>
</dbReference>
<dbReference type="InterPro" id="IPR002401">
    <property type="entry name" value="Cyt_P450_E_grp-I"/>
</dbReference>
<evidence type="ECO:0000313" key="11">
    <source>
        <dbReference type="EMBL" id="KAJ1703496.1"/>
    </source>
</evidence>
<evidence type="ECO:0000256" key="6">
    <source>
        <dbReference type="ARBA" id="ARBA00023002"/>
    </source>
</evidence>
<evidence type="ECO:0000256" key="2">
    <source>
        <dbReference type="ARBA" id="ARBA00010617"/>
    </source>
</evidence>
<dbReference type="PRINTS" id="PR00463">
    <property type="entry name" value="EP450I"/>
</dbReference>
<dbReference type="Proteomes" id="UP001151287">
    <property type="component" value="Unassembled WGS sequence"/>
</dbReference>
<gene>
    <name evidence="11" type="ORF">LUZ63_003275</name>
</gene>
<evidence type="ECO:0000256" key="8">
    <source>
        <dbReference type="ARBA" id="ARBA00023033"/>
    </source>
</evidence>
<dbReference type="Gene3D" id="1.10.630.10">
    <property type="entry name" value="Cytochrome P450"/>
    <property type="match status" value="1"/>
</dbReference>
<dbReference type="OrthoDB" id="2789670at2759"/>
<sequence length="506" mass="56319">MDTLSLLKELVLLGLCYCVLQYIVCRLLPSKSRKLPPGPRGYPVVGVLPLLGPAPHVTLARIAKQYGPIMHLKMGQHSIVVASTAAAARIFLKTLDANFASRPVDTAPKYLAYGGEDMVFAEYGPKWKLLRKTCSLGMLGPAALERWAPVRISEVGRMLQSMYESSRRNEPVDIAELLSCSLANMIGQVILSRRILQTGQPEATKFKDMVVEHMTIAGLVNYGDCIPGIGWMDLQGLEKRMRNLAGRFDKMWREMVELHEATASSRKGNPDVLDGLLARRNGEDGEKITDVNIRALLMDLFTAGSDTSSSSIEWAIAEMLLNPSITKRAQAEMDQVIGRNRRLQDSDIPNLPYLRAICKENFRKHPSTPLNLPLICTEDCEAEGYYFPKGTRLMVNIWAIGRDPDVWENPSEFNPDRFMTEKGSKIQPNGTHFELIPFGAGRRICAGARMGQVLVEYILGTLIHAFDWRLPDGVEPNMDEAFGLAIQKAVSLMILVSPRLAPHLYA</sequence>
<dbReference type="EMBL" id="JAMQYH010000001">
    <property type="protein sequence ID" value="KAJ1703496.1"/>
    <property type="molecule type" value="Genomic_DNA"/>
</dbReference>
<keyword evidence="8 10" id="KW-0503">Monooxygenase</keyword>
<keyword evidence="12" id="KW-1185">Reference proteome</keyword>
<reference evidence="11" key="1">
    <citation type="journal article" date="2022" name="Cell">
        <title>Repeat-based holocentromeres influence genome architecture and karyotype evolution.</title>
        <authorList>
            <person name="Hofstatter P.G."/>
            <person name="Thangavel G."/>
            <person name="Lux T."/>
            <person name="Neumann P."/>
            <person name="Vondrak T."/>
            <person name="Novak P."/>
            <person name="Zhang M."/>
            <person name="Costa L."/>
            <person name="Castellani M."/>
            <person name="Scott A."/>
            <person name="Toegelov H."/>
            <person name="Fuchs J."/>
            <person name="Mata-Sucre Y."/>
            <person name="Dias Y."/>
            <person name="Vanzela A.L.L."/>
            <person name="Huettel B."/>
            <person name="Almeida C.C.S."/>
            <person name="Simkova H."/>
            <person name="Souza G."/>
            <person name="Pedrosa-Harand A."/>
            <person name="Macas J."/>
            <person name="Mayer K.F.X."/>
            <person name="Houben A."/>
            <person name="Marques A."/>
        </authorList>
    </citation>
    <scope>NUCLEOTIDE SEQUENCE</scope>
    <source>
        <strain evidence="11">RhyBre1mFocal</strain>
    </source>
</reference>
<dbReference type="GO" id="GO:0020037">
    <property type="term" value="F:heme binding"/>
    <property type="evidence" value="ECO:0007669"/>
    <property type="project" value="InterPro"/>
</dbReference>
<keyword evidence="5" id="KW-0521">NADP</keyword>
<dbReference type="GO" id="GO:0004497">
    <property type="term" value="F:monooxygenase activity"/>
    <property type="evidence" value="ECO:0007669"/>
    <property type="project" value="UniProtKB-KW"/>
</dbReference>
<keyword evidence="3 9" id="KW-0349">Heme</keyword>
<evidence type="ECO:0000256" key="9">
    <source>
        <dbReference type="PIRSR" id="PIRSR602401-1"/>
    </source>
</evidence>
<evidence type="ECO:0000256" key="5">
    <source>
        <dbReference type="ARBA" id="ARBA00022857"/>
    </source>
</evidence>
<protein>
    <recommendedName>
        <fullName evidence="13">Flavonoid 3',5'-hydroxylase</fullName>
    </recommendedName>
</protein>
<evidence type="ECO:0000256" key="7">
    <source>
        <dbReference type="ARBA" id="ARBA00023004"/>
    </source>
</evidence>
<keyword evidence="7 9" id="KW-0408">Iron</keyword>
<keyword evidence="4 9" id="KW-0479">Metal-binding</keyword>
<evidence type="ECO:0000256" key="1">
    <source>
        <dbReference type="ARBA" id="ARBA00001971"/>
    </source>
</evidence>
<evidence type="ECO:0000256" key="10">
    <source>
        <dbReference type="RuleBase" id="RU000461"/>
    </source>
</evidence>
<dbReference type="PROSITE" id="PS00086">
    <property type="entry name" value="CYTOCHROME_P450"/>
    <property type="match status" value="1"/>
</dbReference>
<organism evidence="11 12">
    <name type="scientific">Rhynchospora breviuscula</name>
    <dbReference type="NCBI Taxonomy" id="2022672"/>
    <lineage>
        <taxon>Eukaryota</taxon>
        <taxon>Viridiplantae</taxon>
        <taxon>Streptophyta</taxon>
        <taxon>Embryophyta</taxon>
        <taxon>Tracheophyta</taxon>
        <taxon>Spermatophyta</taxon>
        <taxon>Magnoliopsida</taxon>
        <taxon>Liliopsida</taxon>
        <taxon>Poales</taxon>
        <taxon>Cyperaceae</taxon>
        <taxon>Cyperoideae</taxon>
        <taxon>Rhynchosporeae</taxon>
        <taxon>Rhynchospora</taxon>
    </lineage>
</organism>
<dbReference type="GO" id="GO:0016705">
    <property type="term" value="F:oxidoreductase activity, acting on paired donors, with incorporation or reduction of molecular oxygen"/>
    <property type="evidence" value="ECO:0007669"/>
    <property type="project" value="InterPro"/>
</dbReference>
<evidence type="ECO:0008006" key="13">
    <source>
        <dbReference type="Google" id="ProtNLM"/>
    </source>
</evidence>
<accession>A0A9Q0HYU1</accession>
<dbReference type="AlphaFoldDB" id="A0A9Q0HYU1"/>
<keyword evidence="6 10" id="KW-0560">Oxidoreductase</keyword>
<comment type="similarity">
    <text evidence="2 10">Belongs to the cytochrome P450 family.</text>
</comment>
<comment type="cofactor">
    <cofactor evidence="1 9">
        <name>heme</name>
        <dbReference type="ChEBI" id="CHEBI:30413"/>
    </cofactor>
</comment>
<evidence type="ECO:0000313" key="12">
    <source>
        <dbReference type="Proteomes" id="UP001151287"/>
    </source>
</evidence>
<dbReference type="SUPFAM" id="SSF48264">
    <property type="entry name" value="Cytochrome P450"/>
    <property type="match status" value="1"/>
</dbReference>
<dbReference type="InterPro" id="IPR001128">
    <property type="entry name" value="Cyt_P450"/>
</dbReference>
<comment type="caution">
    <text evidence="11">The sequence shown here is derived from an EMBL/GenBank/DDBJ whole genome shotgun (WGS) entry which is preliminary data.</text>
</comment>
<dbReference type="InterPro" id="IPR036396">
    <property type="entry name" value="Cyt_P450_sf"/>
</dbReference>
<dbReference type="InterPro" id="IPR017972">
    <property type="entry name" value="Cyt_P450_CS"/>
</dbReference>
<dbReference type="FunFam" id="1.10.630.10:FF:000126">
    <property type="entry name" value="Predicted protein"/>
    <property type="match status" value="1"/>
</dbReference>
<dbReference type="PANTHER" id="PTHR47944">
    <property type="entry name" value="CYTOCHROME P450 98A9"/>
    <property type="match status" value="1"/>
</dbReference>
<evidence type="ECO:0000256" key="4">
    <source>
        <dbReference type="ARBA" id="ARBA00022723"/>
    </source>
</evidence>
<evidence type="ECO:0000256" key="3">
    <source>
        <dbReference type="ARBA" id="ARBA00022617"/>
    </source>
</evidence>
<proteinExistence type="inferred from homology"/>
<feature type="binding site" description="axial binding residue" evidence="9">
    <location>
        <position position="445"/>
    </location>
    <ligand>
        <name>heme</name>
        <dbReference type="ChEBI" id="CHEBI:30413"/>
    </ligand>
    <ligandPart>
        <name>Fe</name>
        <dbReference type="ChEBI" id="CHEBI:18248"/>
    </ligandPart>
</feature>
<dbReference type="GO" id="GO:0005506">
    <property type="term" value="F:iron ion binding"/>
    <property type="evidence" value="ECO:0007669"/>
    <property type="project" value="InterPro"/>
</dbReference>
<name>A0A9Q0HYU1_9POAL</name>